<evidence type="ECO:0000256" key="1">
    <source>
        <dbReference type="ARBA" id="ARBA00008901"/>
    </source>
</evidence>
<accession>A0A7S3P5Y5</accession>
<organism evidence="3">
    <name type="scientific">Amphora coffeiformis</name>
    <dbReference type="NCBI Taxonomy" id="265554"/>
    <lineage>
        <taxon>Eukaryota</taxon>
        <taxon>Sar</taxon>
        <taxon>Stramenopiles</taxon>
        <taxon>Ochrophyta</taxon>
        <taxon>Bacillariophyta</taxon>
        <taxon>Bacillariophyceae</taxon>
        <taxon>Bacillariophycidae</taxon>
        <taxon>Thalassiophysales</taxon>
        <taxon>Catenulaceae</taxon>
        <taxon>Amphora</taxon>
    </lineage>
</organism>
<protein>
    <recommendedName>
        <fullName evidence="2">BRO1 domain-containing protein</fullName>
    </recommendedName>
</protein>
<dbReference type="SMART" id="SM01041">
    <property type="entry name" value="BRO1"/>
    <property type="match status" value="1"/>
</dbReference>
<dbReference type="PANTHER" id="PTHR23032">
    <property type="entry name" value="BRO1 DOMAIN-CONTAINING PROTEIN BROX"/>
    <property type="match status" value="1"/>
</dbReference>
<dbReference type="AlphaFoldDB" id="A0A7S3P5Y5"/>
<sequence>MSNSEYLYQDTETVKLDHPDAAIRLAAVVHRFRVPKMSANRKLSFKTSFATAGRHDKTRRLMQSADDHRERLRESTGAEKISSERVVNDARRYIPQIHNILVSCKVQPEMARLDKKLIFEWMSGIEHNPKAFISEALMYDLTMAVACEGLGRAAAATEKSVAGDFAAASRDYAAAAGVFEYLHADHLPKWISKGSNVDASKLPSECHASTAKALKLLFQANGQQMAVATVLIKPGTPNYALLAKLTLGIAEVLEDFSAYLRRECFESQSRMDKDFFTLVSFQTGVQQALSLYFSARAAWDATDYGIAIALMSEATVALRTREAVGSRGLPDITRTPALVVLKQDLHDLRAHCTKVLHEWEKDNNSVFYNAVPQHVPAGKKLQEGLKMNRMEAYTLEEAEPHLLVIPEGELQRSDSDLARELQERLNAGDD</sequence>
<dbReference type="Gene3D" id="1.25.40.280">
    <property type="entry name" value="alix/aip1 like domains"/>
    <property type="match status" value="1"/>
</dbReference>
<comment type="similarity">
    <text evidence="1">Belongs to the BROX family.</text>
</comment>
<gene>
    <name evidence="3" type="ORF">ACOF00016_LOCUS7149</name>
</gene>
<dbReference type="InterPro" id="IPR004328">
    <property type="entry name" value="BRO1_dom"/>
</dbReference>
<dbReference type="InterPro" id="IPR038898">
    <property type="entry name" value="BROX"/>
</dbReference>
<evidence type="ECO:0000313" key="3">
    <source>
        <dbReference type="EMBL" id="CAE0409507.1"/>
    </source>
</evidence>
<proteinExistence type="inferred from homology"/>
<reference evidence="3" key="1">
    <citation type="submission" date="2021-01" db="EMBL/GenBank/DDBJ databases">
        <authorList>
            <person name="Corre E."/>
            <person name="Pelletier E."/>
            <person name="Niang G."/>
            <person name="Scheremetjew M."/>
            <person name="Finn R."/>
            <person name="Kale V."/>
            <person name="Holt S."/>
            <person name="Cochrane G."/>
            <person name="Meng A."/>
            <person name="Brown T."/>
            <person name="Cohen L."/>
        </authorList>
    </citation>
    <scope>NUCLEOTIDE SEQUENCE</scope>
    <source>
        <strain evidence="3">CCMP127</strain>
    </source>
</reference>
<dbReference type="EMBL" id="HBIM01008421">
    <property type="protein sequence ID" value="CAE0409507.1"/>
    <property type="molecule type" value="Transcribed_RNA"/>
</dbReference>
<dbReference type="Pfam" id="PF03097">
    <property type="entry name" value="BRO1"/>
    <property type="match status" value="1"/>
</dbReference>
<evidence type="ECO:0000259" key="2">
    <source>
        <dbReference type="SMART" id="SM01041"/>
    </source>
</evidence>
<feature type="domain" description="BRO1" evidence="2">
    <location>
        <begin position="36"/>
        <end position="398"/>
    </location>
</feature>
<dbReference type="InterPro" id="IPR038499">
    <property type="entry name" value="BRO1_sf"/>
</dbReference>
<name>A0A7S3P5Y5_9STRA</name>
<dbReference type="PANTHER" id="PTHR23032:SF13">
    <property type="entry name" value="BRO1 DOMAIN-CONTAINING PROTEIN BROX"/>
    <property type="match status" value="1"/>
</dbReference>